<organism evidence="1 2">
    <name type="scientific">Kipferlia bialata</name>
    <dbReference type="NCBI Taxonomy" id="797122"/>
    <lineage>
        <taxon>Eukaryota</taxon>
        <taxon>Metamonada</taxon>
        <taxon>Carpediemonas-like organisms</taxon>
        <taxon>Kipferlia</taxon>
    </lineage>
</organism>
<sequence>MANMSPAACAWRWQTCLLQHVRGGGGGADRVQAMKQAKKYGGWFRPVGSIHITLGVFAMPCTPDMEAEMVQALERGKFASVLYQNRIPRVTFSDLTSFPVQERGIQAAGERTNAVFTMPLAPEGRTDQSKAASCNKAFGSLLDAVTQHLEELKMPEAVSLDMNRHKGPFTSHISLLRGRDLSLSDVPKELRRFSGGEMAPLSLSLCRMGPKGPRGHEHYEELWRSGPLYNEASSNCCG</sequence>
<evidence type="ECO:0000313" key="1">
    <source>
        <dbReference type="EMBL" id="GIQ85030.1"/>
    </source>
</evidence>
<accession>A0A9K3CZY4</accession>
<reference evidence="1 2" key="1">
    <citation type="journal article" date="2018" name="PLoS ONE">
        <title>The draft genome of Kipferlia bialata reveals reductive genome evolution in fornicate parasites.</title>
        <authorList>
            <person name="Tanifuji G."/>
            <person name="Takabayashi S."/>
            <person name="Kume K."/>
            <person name="Takagi M."/>
            <person name="Nakayama T."/>
            <person name="Kamikawa R."/>
            <person name="Inagaki Y."/>
            <person name="Hashimoto T."/>
        </authorList>
    </citation>
    <scope>NUCLEOTIDE SEQUENCE [LARGE SCALE GENOMIC DNA]</scope>
    <source>
        <strain evidence="1">NY0173</strain>
    </source>
</reference>
<dbReference type="Gene3D" id="3.90.1140.10">
    <property type="entry name" value="Cyclic phosphodiesterase"/>
    <property type="match status" value="1"/>
</dbReference>
<dbReference type="Proteomes" id="UP000265618">
    <property type="component" value="Unassembled WGS sequence"/>
</dbReference>
<dbReference type="EMBL" id="BDIP01001733">
    <property type="protein sequence ID" value="GIQ85030.1"/>
    <property type="molecule type" value="Genomic_DNA"/>
</dbReference>
<keyword evidence="2" id="KW-1185">Reference proteome</keyword>
<feature type="non-terminal residue" evidence="1">
    <location>
        <position position="1"/>
    </location>
</feature>
<evidence type="ECO:0000313" key="2">
    <source>
        <dbReference type="Proteomes" id="UP000265618"/>
    </source>
</evidence>
<name>A0A9K3CZY4_9EUKA</name>
<dbReference type="AlphaFoldDB" id="A0A9K3CZY4"/>
<proteinExistence type="predicted"/>
<protein>
    <submittedName>
        <fullName evidence="1">Uncharacterized protein</fullName>
    </submittedName>
</protein>
<comment type="caution">
    <text evidence="1">The sequence shown here is derived from an EMBL/GenBank/DDBJ whole genome shotgun (WGS) entry which is preliminary data.</text>
</comment>
<gene>
    <name evidence="1" type="ORF">KIPB_006639</name>
</gene>